<sequence>MTDHHHELIMLVYGLPDFERQEAEMVIAKQYGFKFKTVAGCMVSDTFRDSVEINNRKTEDILVQRYGKEWKFRFYADVDRLYGKQLRFVSKTRKFD</sequence>
<proteinExistence type="predicted"/>
<name>A0A7G9QIU7_9SPHI</name>
<evidence type="ECO:0000313" key="2">
    <source>
        <dbReference type="Proteomes" id="UP000515806"/>
    </source>
</evidence>
<evidence type="ECO:0000313" key="1">
    <source>
        <dbReference type="EMBL" id="QNN43272.1"/>
    </source>
</evidence>
<gene>
    <name evidence="1" type="ORF">H9L23_04000</name>
</gene>
<dbReference type="EMBL" id="CP060723">
    <property type="protein sequence ID" value="QNN43272.1"/>
    <property type="molecule type" value="Genomic_DNA"/>
</dbReference>
<keyword evidence="2" id="KW-1185">Reference proteome</keyword>
<accession>A0A7G9QIU7</accession>
<dbReference type="RefSeq" id="WP_187593764.1">
    <property type="nucleotide sequence ID" value="NZ_CP060723.1"/>
</dbReference>
<dbReference type="Proteomes" id="UP000515806">
    <property type="component" value="Chromosome"/>
</dbReference>
<dbReference type="KEGG" id="proe:H9L23_04000"/>
<organism evidence="1 2">
    <name type="scientific">Pedobacter roseus</name>
    <dbReference type="NCBI Taxonomy" id="336820"/>
    <lineage>
        <taxon>Bacteria</taxon>
        <taxon>Pseudomonadati</taxon>
        <taxon>Bacteroidota</taxon>
        <taxon>Sphingobacteriia</taxon>
        <taxon>Sphingobacteriales</taxon>
        <taxon>Sphingobacteriaceae</taxon>
        <taxon>Pedobacter</taxon>
    </lineage>
</organism>
<reference evidence="1 2" key="1">
    <citation type="submission" date="2020-08" db="EMBL/GenBank/DDBJ databases">
        <title>Genome sequence of Pedobacter roseus KACC 11594T.</title>
        <authorList>
            <person name="Hyun D.-W."/>
            <person name="Bae J.-W."/>
        </authorList>
    </citation>
    <scope>NUCLEOTIDE SEQUENCE [LARGE SCALE GENOMIC DNA]</scope>
    <source>
        <strain evidence="1 2">KACC 11594</strain>
    </source>
</reference>
<protein>
    <submittedName>
        <fullName evidence="1">Uncharacterized protein</fullName>
    </submittedName>
</protein>
<dbReference type="AlphaFoldDB" id="A0A7G9QIU7"/>